<evidence type="ECO:0000256" key="1">
    <source>
        <dbReference type="ARBA" id="ARBA00022553"/>
    </source>
</evidence>
<dbReference type="InterPro" id="IPR050595">
    <property type="entry name" value="Bact_response_regulator"/>
</dbReference>
<dbReference type="EMBL" id="QJSQ01000023">
    <property type="protein sequence ID" value="PYE18294.1"/>
    <property type="molecule type" value="Genomic_DNA"/>
</dbReference>
<proteinExistence type="predicted"/>
<feature type="modified residue" description="4-aspartylphosphate" evidence="2">
    <location>
        <position position="178"/>
    </location>
</feature>
<dbReference type="PANTHER" id="PTHR44591">
    <property type="entry name" value="STRESS RESPONSE REGULATOR PROTEIN 1"/>
    <property type="match status" value="1"/>
</dbReference>
<evidence type="ECO:0000313" key="5">
    <source>
        <dbReference type="EMBL" id="PYE18294.1"/>
    </source>
</evidence>
<dbReference type="InterPro" id="IPR001789">
    <property type="entry name" value="Sig_transdc_resp-reg_receiver"/>
</dbReference>
<organism evidence="5 6">
    <name type="scientific">Paraburkholderia silvatlantica</name>
    <dbReference type="NCBI Taxonomy" id="321895"/>
    <lineage>
        <taxon>Bacteria</taxon>
        <taxon>Pseudomonadati</taxon>
        <taxon>Pseudomonadota</taxon>
        <taxon>Betaproteobacteria</taxon>
        <taxon>Burkholderiales</taxon>
        <taxon>Burkholderiaceae</taxon>
        <taxon>Paraburkholderia</taxon>
    </lineage>
</organism>
<evidence type="ECO:0000256" key="2">
    <source>
        <dbReference type="PROSITE-ProRule" id="PRU00169"/>
    </source>
</evidence>
<dbReference type="Proteomes" id="UP000247772">
    <property type="component" value="Unassembled WGS sequence"/>
</dbReference>
<dbReference type="PANTHER" id="PTHR44591:SF3">
    <property type="entry name" value="RESPONSE REGULATORY DOMAIN-CONTAINING PROTEIN"/>
    <property type="match status" value="1"/>
</dbReference>
<feature type="domain" description="Response regulatory" evidence="4">
    <location>
        <begin position="129"/>
        <end position="241"/>
    </location>
</feature>
<accession>A0A2V4T8L4</accession>
<dbReference type="GO" id="GO:0000160">
    <property type="term" value="P:phosphorelay signal transduction system"/>
    <property type="evidence" value="ECO:0007669"/>
    <property type="project" value="InterPro"/>
</dbReference>
<dbReference type="PROSITE" id="PS50110">
    <property type="entry name" value="RESPONSE_REGULATORY"/>
    <property type="match status" value="1"/>
</dbReference>
<feature type="region of interest" description="Disordered" evidence="3">
    <location>
        <begin position="80"/>
        <end position="119"/>
    </location>
</feature>
<name>A0A2V4T8L4_9BURK</name>
<dbReference type="SMART" id="SM00448">
    <property type="entry name" value="REC"/>
    <property type="match status" value="1"/>
</dbReference>
<dbReference type="Pfam" id="PF00072">
    <property type="entry name" value="Response_reg"/>
    <property type="match status" value="1"/>
</dbReference>
<dbReference type="InterPro" id="IPR011006">
    <property type="entry name" value="CheY-like_superfamily"/>
</dbReference>
<sequence length="271" mass="29979">MIRRTRLSHLANSSSNRASSFCCIPAEASIACRTARYSRCSCTCNRRRATSAVAASNCCFSSWMLLITVRQFTVRNRRGESTDPALLPEAGLVSSPHPTTRTNSKDAVPQGTRLAESDNNPRAGCVMSTVLLVDDDFENRWALQLALETRGHHVILADNGRDALHKVDAHRPQLVITDFEMPEMDGGEFCRRLRCRGAFSHVPVVLLSGMPEPTREPLGWTVFLRKPASIDMLLDTVAMFTAARLTYAASSQAAGFPVAARWRVIDSRCWP</sequence>
<evidence type="ECO:0000259" key="4">
    <source>
        <dbReference type="PROSITE" id="PS50110"/>
    </source>
</evidence>
<protein>
    <submittedName>
        <fullName evidence="5">Response regulator receiver domain-containing protein</fullName>
    </submittedName>
</protein>
<gene>
    <name evidence="5" type="ORF">C7410_123110</name>
</gene>
<evidence type="ECO:0000313" key="6">
    <source>
        <dbReference type="Proteomes" id="UP000247772"/>
    </source>
</evidence>
<comment type="caution">
    <text evidence="5">The sequence shown here is derived from an EMBL/GenBank/DDBJ whole genome shotgun (WGS) entry which is preliminary data.</text>
</comment>
<dbReference type="SUPFAM" id="SSF52172">
    <property type="entry name" value="CheY-like"/>
    <property type="match status" value="1"/>
</dbReference>
<keyword evidence="1 2" id="KW-0597">Phosphoprotein</keyword>
<evidence type="ECO:0000256" key="3">
    <source>
        <dbReference type="SAM" id="MobiDB-lite"/>
    </source>
</evidence>
<dbReference type="AlphaFoldDB" id="A0A2V4T8L4"/>
<reference evidence="5 6" key="1">
    <citation type="submission" date="2018-06" db="EMBL/GenBank/DDBJ databases">
        <title>Genomic Encyclopedia of Type Strains, Phase IV (KMG-V): Genome sequencing to study the core and pangenomes of soil and plant-associated prokaryotes.</title>
        <authorList>
            <person name="Whitman W."/>
        </authorList>
    </citation>
    <scope>NUCLEOTIDE SEQUENCE [LARGE SCALE GENOMIC DNA]</scope>
    <source>
        <strain evidence="5 6">SRCL-318</strain>
    </source>
</reference>
<dbReference type="Gene3D" id="3.40.50.2300">
    <property type="match status" value="1"/>
</dbReference>